<evidence type="ECO:0000313" key="6">
    <source>
        <dbReference type="EMBL" id="KAJ3449135.1"/>
    </source>
</evidence>
<evidence type="ECO:0000256" key="1">
    <source>
        <dbReference type="ARBA" id="ARBA00022737"/>
    </source>
</evidence>
<dbReference type="Pfam" id="PF07719">
    <property type="entry name" value="TPR_2"/>
    <property type="match status" value="1"/>
</dbReference>
<dbReference type="InterPro" id="IPR013105">
    <property type="entry name" value="TPR_2"/>
</dbReference>
<name>A0AAV8A6A1_9EUKA</name>
<reference evidence="6" key="1">
    <citation type="submission" date="2022-08" db="EMBL/GenBank/DDBJ databases">
        <title>Novel sulphate-reducing endosymbionts in the free-living metamonad Anaeramoeba.</title>
        <authorList>
            <person name="Jerlstrom-Hultqvist J."/>
            <person name="Cepicka I."/>
            <person name="Gallot-Lavallee L."/>
            <person name="Salas-Leiva D."/>
            <person name="Curtis B.A."/>
            <person name="Zahonova K."/>
            <person name="Pipaliya S."/>
            <person name="Dacks J."/>
            <person name="Roger A.J."/>
        </authorList>
    </citation>
    <scope>NUCLEOTIDE SEQUENCE</scope>
    <source>
        <strain evidence="6">Busselton2</strain>
    </source>
</reference>
<feature type="chain" id="PRO_5043428973" evidence="5">
    <location>
        <begin position="23"/>
        <end position="464"/>
    </location>
</feature>
<evidence type="ECO:0000313" key="7">
    <source>
        <dbReference type="Proteomes" id="UP001146793"/>
    </source>
</evidence>
<dbReference type="Proteomes" id="UP001146793">
    <property type="component" value="Unassembled WGS sequence"/>
</dbReference>
<dbReference type="InterPro" id="IPR019734">
    <property type="entry name" value="TPR_rpt"/>
</dbReference>
<feature type="signal peptide" evidence="5">
    <location>
        <begin position="1"/>
        <end position="22"/>
    </location>
</feature>
<feature type="transmembrane region" description="Helical" evidence="4">
    <location>
        <begin position="386"/>
        <end position="406"/>
    </location>
</feature>
<accession>A0AAV8A6A1</accession>
<keyword evidence="4" id="KW-0472">Membrane</keyword>
<keyword evidence="4" id="KW-0812">Transmembrane</keyword>
<feature type="transmembrane region" description="Helical" evidence="4">
    <location>
        <begin position="340"/>
        <end position="358"/>
    </location>
</feature>
<gene>
    <name evidence="6" type="ORF">M0812_05279</name>
</gene>
<dbReference type="EMBL" id="JANTQA010000012">
    <property type="protein sequence ID" value="KAJ3449135.1"/>
    <property type="molecule type" value="Genomic_DNA"/>
</dbReference>
<feature type="transmembrane region" description="Helical" evidence="4">
    <location>
        <begin position="426"/>
        <end position="446"/>
    </location>
</feature>
<dbReference type="InterPro" id="IPR011990">
    <property type="entry name" value="TPR-like_helical_dom_sf"/>
</dbReference>
<feature type="transmembrane region" description="Helical" evidence="4">
    <location>
        <begin position="249"/>
        <end position="265"/>
    </location>
</feature>
<keyword evidence="4" id="KW-1133">Transmembrane helix</keyword>
<dbReference type="SMART" id="SM00028">
    <property type="entry name" value="TPR"/>
    <property type="match status" value="5"/>
</dbReference>
<dbReference type="PROSITE" id="PS50005">
    <property type="entry name" value="TPR"/>
    <property type="match status" value="2"/>
</dbReference>
<comment type="caution">
    <text evidence="6">The sequence shown here is derived from an EMBL/GenBank/DDBJ whole genome shotgun (WGS) entry which is preliminary data.</text>
</comment>
<keyword evidence="5" id="KW-0732">Signal</keyword>
<dbReference type="Gene3D" id="1.25.40.10">
    <property type="entry name" value="Tetratricopeptide repeat domain"/>
    <property type="match status" value="1"/>
</dbReference>
<feature type="repeat" description="TPR" evidence="3">
    <location>
        <begin position="99"/>
        <end position="132"/>
    </location>
</feature>
<proteinExistence type="predicted"/>
<feature type="repeat" description="TPR" evidence="3">
    <location>
        <begin position="167"/>
        <end position="200"/>
    </location>
</feature>
<evidence type="ECO:0000256" key="2">
    <source>
        <dbReference type="ARBA" id="ARBA00022803"/>
    </source>
</evidence>
<sequence length="464" mass="55118">MSIKRIFLLTLVVVILLEPIFCSRELYHHGLVRGKLGNLIKNTQQIRSSTIYHRPEETVKKEDKLYQLYQRANYFYQQGNYNLSLNLYQKIKDSGQNTVALHFKIGNTFFLLSDYHKAIDSYSLAIQLDNKNTESLFWIAYSYYVLEDFDQATTWFNNLVSVDDQSTEGYYWLGVINFNLCRYQNAQKHFDKALLIDPDNVDVNYWKAIVFYFLNDYSSSKHFFQNVLEVDPHNFDATSSLNSIYKENINTLITSLIGIGFFYLFRKQILMFFIVESSKEGFYIFFPFSTFFNGYSLQSNQQINQASKRITLQFMFSPVLWGLYKYLNKFSFHNSQKTEIFIPALIWIAIFLALNGYFTKNLKKNYTKAKLNKCWGAFTKNTNASYFKMFLFLQFVSLIVCVQNMINMWFNLFNFAFHFSELKNDIKIFYTILDLFFIFIILYLLINTFKSYKNKNLVKNKRNV</sequence>
<evidence type="ECO:0000256" key="4">
    <source>
        <dbReference type="SAM" id="Phobius"/>
    </source>
</evidence>
<dbReference type="PANTHER" id="PTHR44943:SF8">
    <property type="entry name" value="TPR REPEAT-CONTAINING PROTEIN MJ0263"/>
    <property type="match status" value="1"/>
</dbReference>
<keyword evidence="2 3" id="KW-0802">TPR repeat</keyword>
<evidence type="ECO:0000256" key="5">
    <source>
        <dbReference type="SAM" id="SignalP"/>
    </source>
</evidence>
<feature type="transmembrane region" description="Helical" evidence="4">
    <location>
        <begin position="310"/>
        <end position="328"/>
    </location>
</feature>
<dbReference type="InterPro" id="IPR051685">
    <property type="entry name" value="Ycf3/AcsC/BcsC/TPR_MFPF"/>
</dbReference>
<dbReference type="AlphaFoldDB" id="A0AAV8A6A1"/>
<dbReference type="SUPFAM" id="SSF48452">
    <property type="entry name" value="TPR-like"/>
    <property type="match status" value="1"/>
</dbReference>
<protein>
    <submittedName>
        <fullName evidence="6">Tetratricopeptide repeat protein</fullName>
    </submittedName>
</protein>
<dbReference type="PANTHER" id="PTHR44943">
    <property type="entry name" value="CELLULOSE SYNTHASE OPERON PROTEIN C"/>
    <property type="match status" value="1"/>
</dbReference>
<evidence type="ECO:0000256" key="3">
    <source>
        <dbReference type="PROSITE-ProRule" id="PRU00339"/>
    </source>
</evidence>
<dbReference type="Pfam" id="PF13432">
    <property type="entry name" value="TPR_16"/>
    <property type="match status" value="1"/>
</dbReference>
<organism evidence="6 7">
    <name type="scientific">Anaeramoeba flamelloides</name>
    <dbReference type="NCBI Taxonomy" id="1746091"/>
    <lineage>
        <taxon>Eukaryota</taxon>
        <taxon>Metamonada</taxon>
        <taxon>Anaeramoebidae</taxon>
        <taxon>Anaeramoeba</taxon>
    </lineage>
</organism>
<keyword evidence="1" id="KW-0677">Repeat</keyword>